<sequence>MENVPVELLEKILLHFNSTLPELLSISVVSRQWHSLISDELFLNKWAQRRFARHPAIQLTMEEEHERWKDGQEHRLFTVVKAESKYRSNSIPAIQGDYSLAFWIYNFYGSGKLEFQVNSKSTDQVLRFEYDKYHRSAHIYFGGISYTAKELPYNSSRKRPWCHFVVNVRQGGQVSLWCSRLKCELETDNCSMQLFAPKQEGDFVETPSDEPLPGYLSLHLSYRGLTLKWMPNQLMNGYTEIDDDSILLVDHDDVQYPPFHIKYKGGHLLAFLTCLKSCLAPSGLLDPPLVNEPEQDNRRAHVRWTHKMDVAKEPSLSPPVEMKVAAVQTPPSLATDQLSNRLATFRRSLIQPFISIDCSMDSETESLSE</sequence>
<dbReference type="InterPro" id="IPR001810">
    <property type="entry name" value="F-box_dom"/>
</dbReference>
<accession>A0A818H4X8</accession>
<gene>
    <name evidence="3" type="ORF">KIK155_LOCUS15872</name>
</gene>
<name>A0A818H4X8_9BILA</name>
<dbReference type="AlphaFoldDB" id="A0A818H4X8"/>
<dbReference type="InterPro" id="IPR021935">
    <property type="entry name" value="SGSM1/2_RBD"/>
</dbReference>
<dbReference type="Pfam" id="PF12068">
    <property type="entry name" value="PH_RBD"/>
    <property type="match status" value="1"/>
</dbReference>
<evidence type="ECO:0000313" key="3">
    <source>
        <dbReference type="EMBL" id="CAF3502567.1"/>
    </source>
</evidence>
<dbReference type="GO" id="GO:0005096">
    <property type="term" value="F:GTPase activator activity"/>
    <property type="evidence" value="ECO:0007669"/>
    <property type="project" value="UniProtKB-KW"/>
</dbReference>
<dbReference type="InterPro" id="IPR036047">
    <property type="entry name" value="F-box-like_dom_sf"/>
</dbReference>
<protein>
    <recommendedName>
        <fullName evidence="2">F-box domain-containing protein</fullName>
    </recommendedName>
</protein>
<keyword evidence="1" id="KW-0343">GTPase activation</keyword>
<dbReference type="Pfam" id="PF12937">
    <property type="entry name" value="F-box-like"/>
    <property type="match status" value="1"/>
</dbReference>
<evidence type="ECO:0000256" key="1">
    <source>
        <dbReference type="ARBA" id="ARBA00022468"/>
    </source>
</evidence>
<dbReference type="Gene3D" id="1.20.1280.50">
    <property type="match status" value="1"/>
</dbReference>
<evidence type="ECO:0000313" key="4">
    <source>
        <dbReference type="Proteomes" id="UP000663865"/>
    </source>
</evidence>
<reference evidence="3" key="1">
    <citation type="submission" date="2021-02" db="EMBL/GenBank/DDBJ databases">
        <authorList>
            <person name="Nowell W R."/>
        </authorList>
    </citation>
    <scope>NUCLEOTIDE SEQUENCE</scope>
</reference>
<comment type="caution">
    <text evidence="3">The sequence shown here is derived from an EMBL/GenBank/DDBJ whole genome shotgun (WGS) entry which is preliminary data.</text>
</comment>
<organism evidence="3 4">
    <name type="scientific">Rotaria socialis</name>
    <dbReference type="NCBI Taxonomy" id="392032"/>
    <lineage>
        <taxon>Eukaryota</taxon>
        <taxon>Metazoa</taxon>
        <taxon>Spiralia</taxon>
        <taxon>Gnathifera</taxon>
        <taxon>Rotifera</taxon>
        <taxon>Eurotatoria</taxon>
        <taxon>Bdelloidea</taxon>
        <taxon>Philodinida</taxon>
        <taxon>Philodinidae</taxon>
        <taxon>Rotaria</taxon>
    </lineage>
</organism>
<dbReference type="SMART" id="SM00256">
    <property type="entry name" value="FBOX"/>
    <property type="match status" value="1"/>
</dbReference>
<dbReference type="EMBL" id="CAJNYV010002776">
    <property type="protein sequence ID" value="CAF3502567.1"/>
    <property type="molecule type" value="Genomic_DNA"/>
</dbReference>
<evidence type="ECO:0000259" key="2">
    <source>
        <dbReference type="PROSITE" id="PS50181"/>
    </source>
</evidence>
<feature type="domain" description="F-box" evidence="2">
    <location>
        <begin position="1"/>
        <end position="49"/>
    </location>
</feature>
<dbReference type="Gene3D" id="2.30.29.230">
    <property type="match status" value="2"/>
</dbReference>
<proteinExistence type="predicted"/>
<dbReference type="SUPFAM" id="SSF81383">
    <property type="entry name" value="F-box domain"/>
    <property type="match status" value="1"/>
</dbReference>
<dbReference type="PROSITE" id="PS50181">
    <property type="entry name" value="FBOX"/>
    <property type="match status" value="1"/>
</dbReference>
<dbReference type="Proteomes" id="UP000663865">
    <property type="component" value="Unassembled WGS sequence"/>
</dbReference>